<dbReference type="GO" id="GO:0003824">
    <property type="term" value="F:catalytic activity"/>
    <property type="evidence" value="ECO:0007669"/>
    <property type="project" value="InterPro"/>
</dbReference>
<dbReference type="Pfam" id="PF14529">
    <property type="entry name" value="Exo_endo_phos_2"/>
    <property type="match status" value="1"/>
</dbReference>
<protein>
    <submittedName>
        <fullName evidence="3">Uncharacterized protein LOC112467570</fullName>
    </submittedName>
</protein>
<dbReference type="Gene3D" id="3.60.10.10">
    <property type="entry name" value="Endonuclease/exonuclease/phosphatase"/>
    <property type="match status" value="1"/>
</dbReference>
<dbReference type="OrthoDB" id="7554057at2759"/>
<reference evidence="3" key="1">
    <citation type="submission" date="2025-08" db="UniProtKB">
        <authorList>
            <consortium name="RefSeq"/>
        </authorList>
    </citation>
    <scope>IDENTIFICATION</scope>
    <source>
        <tissue evidence="3">Whole body</tissue>
    </source>
</reference>
<evidence type="ECO:0000313" key="2">
    <source>
        <dbReference type="Proteomes" id="UP000504618"/>
    </source>
</evidence>
<dbReference type="AlphaFoldDB" id="A0A6J1RCN9"/>
<accession>A0A6J1RCN9</accession>
<dbReference type="CDD" id="cd09077">
    <property type="entry name" value="R1-I-EN"/>
    <property type="match status" value="1"/>
</dbReference>
<dbReference type="InterPro" id="IPR005135">
    <property type="entry name" value="Endo/exonuclease/phosphatase"/>
</dbReference>
<dbReference type="GeneID" id="112467570"/>
<sequence length="194" mass="21000">MAPQRILQANLNHTTASQDVFLHIVAEQGCNLGVAAKPYRVSPNNALWAGSRCGSVAITWRQTRDPVPCSKFGVGNGYVVVKWGRVYVAGVYVSPNMDTASFERVLDELRICLMRIPPAHRQILVAGDFNAKSTLWGSPDATANARGGILELWMAGLGLVLLNSGNAQTCVRLRGGSIIDLTWASPSVARRVRD</sequence>
<dbReference type="Proteomes" id="UP000504618">
    <property type="component" value="Unplaced"/>
</dbReference>
<evidence type="ECO:0000313" key="3">
    <source>
        <dbReference type="RefSeq" id="XP_024892023.1"/>
    </source>
</evidence>
<feature type="domain" description="Endonuclease/exonuclease/phosphatase" evidence="1">
    <location>
        <begin position="87"/>
        <end position="191"/>
    </location>
</feature>
<dbReference type="InterPro" id="IPR036691">
    <property type="entry name" value="Endo/exonu/phosph_ase_sf"/>
</dbReference>
<organism evidence="2 3">
    <name type="scientific">Temnothorax curvispinosus</name>
    <dbReference type="NCBI Taxonomy" id="300111"/>
    <lineage>
        <taxon>Eukaryota</taxon>
        <taxon>Metazoa</taxon>
        <taxon>Ecdysozoa</taxon>
        <taxon>Arthropoda</taxon>
        <taxon>Hexapoda</taxon>
        <taxon>Insecta</taxon>
        <taxon>Pterygota</taxon>
        <taxon>Neoptera</taxon>
        <taxon>Endopterygota</taxon>
        <taxon>Hymenoptera</taxon>
        <taxon>Apocrita</taxon>
        <taxon>Aculeata</taxon>
        <taxon>Formicoidea</taxon>
        <taxon>Formicidae</taxon>
        <taxon>Myrmicinae</taxon>
        <taxon>Temnothorax</taxon>
    </lineage>
</organism>
<evidence type="ECO:0000259" key="1">
    <source>
        <dbReference type="Pfam" id="PF14529"/>
    </source>
</evidence>
<proteinExistence type="predicted"/>
<keyword evidence="2" id="KW-1185">Reference proteome</keyword>
<gene>
    <name evidence="3" type="primary">LOC112467570</name>
</gene>
<dbReference type="RefSeq" id="XP_024892023.1">
    <property type="nucleotide sequence ID" value="XM_025036255.1"/>
</dbReference>
<dbReference type="SUPFAM" id="SSF56219">
    <property type="entry name" value="DNase I-like"/>
    <property type="match status" value="1"/>
</dbReference>
<name>A0A6J1RCN9_9HYME</name>